<dbReference type="InterPro" id="IPR014001">
    <property type="entry name" value="Helicase_ATP-bd"/>
</dbReference>
<dbReference type="GO" id="GO:0004519">
    <property type="term" value="F:endonuclease activity"/>
    <property type="evidence" value="ECO:0007669"/>
    <property type="project" value="UniProtKB-KW"/>
</dbReference>
<dbReference type="InterPro" id="IPR007409">
    <property type="entry name" value="Restrct_endonuc_type1_HsdR_N"/>
</dbReference>
<dbReference type="InterPro" id="IPR040980">
    <property type="entry name" value="SWI2_SNF2"/>
</dbReference>
<keyword evidence="2" id="KW-0255">Endonuclease</keyword>
<dbReference type="InterPro" id="IPR055180">
    <property type="entry name" value="HsdR_RecA-like_helicase_dom_2"/>
</dbReference>
<keyword evidence="2" id="KW-0540">Nuclease</keyword>
<sequence>MLPLRGGVIDVNVRGEARFEDSIERVLLHAGWLRGSSSTYERPLGLDASEVLAFIGATQNDAWLKLVTYHGNNVEATQLHFKDYLARQLDERGPLDVLRWGVRDKGILFRLAYFKPAHSITDDALKLYRANRLSVTRQLRYSEHDQKSLDLVLFVNGIPLATAELKNPLTNQTVEDAKKQYRHDRDPKELLFSRRTLVHFAVDPDLVFVTTKLAGDKTRFLPFNIGSEGPGASGGAGNPPAEGYRSAYLWEQIWHPDTWMDLLRRFLHTEKESRALIFPRYHQWHAVTSLTAHAAANGSGDNYLVMHSAGSGKSNTIAWLAHRLSSLHTAQAIPEKNLKANEPVFDKVIIITDRVVLDRQLQDTVFQFEHVPGVVQRIDKDSNQLAKALTGETAKVIISTMQKFGFILEKVDGLRGKRFAVIVDEAHSSQSGDNAASLKKVLLRKGSDDIDEEGDLLTASALARGRHETLSYFAFTATPKPKTLELFGTLGDDGNMHPFHTYSMRQAIEEGFILDVLRQYVTYQSYWKLANQNPDDPEVDPKKAASQLARFAVLHPTMMAQKAEIIVEHFRKHTAPRIGGRAKAMVVTGSREAAAKLYTAIKKYIETNGYSGCEALVAFSGDLNLDGIEVTEARLNGFGESELPERFAYTAADDKHAGTPKAKQPVEFKILVVAEKYQTGFDQPLLTTMYVDKPLKGVAAVQTLSRLNRTHPLKVQGDVFVLDFVNEAADITDQFKPYFETAATVPTDPNLLYTAENSVVSYALLVESEMQAYVEALLAAEGKAKTDAALQKAHAALYRFTDPARDRYVALAADDPEEADAFRAALRDYTRMYAFLSQVVPYHDEHLERLYLYGRALLNRLPKRQEASVDIGEVQLTHLRVSQTGEHDASLEADGEQMLPGFTGGGAGPQNDPDKVALSELIEELNDRFGLGLGDADKVWYEQQIMAMAEDPTMEAAALVNDEGNFGVVFDRRIESVILNRHDDNGKLMQRYLDDDMLRQRMNQLGRSQAYKLIRRKHGLT</sequence>
<dbReference type="Gene3D" id="3.40.50.300">
    <property type="entry name" value="P-loop containing nucleotide triphosphate hydrolases"/>
    <property type="match status" value="2"/>
</dbReference>
<dbReference type="Pfam" id="PF22679">
    <property type="entry name" value="T1R_D3-like"/>
    <property type="match status" value="1"/>
</dbReference>
<dbReference type="EMBL" id="JAENHO010000008">
    <property type="protein sequence ID" value="MBL7258161.1"/>
    <property type="molecule type" value="Genomic_DNA"/>
</dbReference>
<dbReference type="SMART" id="SM00487">
    <property type="entry name" value="DEXDc"/>
    <property type="match status" value="1"/>
</dbReference>
<keyword evidence="3" id="KW-1185">Reference proteome</keyword>
<feature type="domain" description="Helicase ATP-binding" evidence="1">
    <location>
        <begin position="294"/>
        <end position="497"/>
    </location>
</feature>
<dbReference type="Gene3D" id="3.90.1570.50">
    <property type="match status" value="1"/>
</dbReference>
<dbReference type="PANTHER" id="PTHR42927">
    <property type="entry name" value="HELICASE SUPERFAMILY 1 AND 2 DOMAIN-CONTAINING PROTEIN"/>
    <property type="match status" value="1"/>
</dbReference>
<reference evidence="2 3" key="1">
    <citation type="submission" date="2021-01" db="EMBL/GenBank/DDBJ databases">
        <title>Actinoplanes sp. nov. LDG1-01 isolated from lichen.</title>
        <authorList>
            <person name="Saeng-In P."/>
            <person name="Phongsopitanun W."/>
            <person name="Kanchanasin P."/>
            <person name="Yuki M."/>
            <person name="Kudo T."/>
            <person name="Ohkuma M."/>
            <person name="Tanasupawat S."/>
        </authorList>
    </citation>
    <scope>NUCLEOTIDE SEQUENCE [LARGE SCALE GENOMIC DNA]</scope>
    <source>
        <strain evidence="2 3">LDG1-01</strain>
    </source>
</reference>
<dbReference type="Pfam" id="PF18766">
    <property type="entry name" value="SWI2_SNF2"/>
    <property type="match status" value="1"/>
</dbReference>
<proteinExistence type="predicted"/>
<accession>A0ABS1VUJ6</accession>
<dbReference type="PROSITE" id="PS51192">
    <property type="entry name" value="HELICASE_ATP_BIND_1"/>
    <property type="match status" value="1"/>
</dbReference>
<dbReference type="InterPro" id="IPR027417">
    <property type="entry name" value="P-loop_NTPase"/>
</dbReference>
<evidence type="ECO:0000313" key="3">
    <source>
        <dbReference type="Proteomes" id="UP000598996"/>
    </source>
</evidence>
<evidence type="ECO:0000313" key="2">
    <source>
        <dbReference type="EMBL" id="MBL7258161.1"/>
    </source>
</evidence>
<dbReference type="SUPFAM" id="SSF52540">
    <property type="entry name" value="P-loop containing nucleoside triphosphate hydrolases"/>
    <property type="match status" value="1"/>
</dbReference>
<name>A0ABS1VUJ6_9ACTN</name>
<protein>
    <submittedName>
        <fullName evidence="2">Type I restriction endonuclease subunit R</fullName>
    </submittedName>
</protein>
<dbReference type="PANTHER" id="PTHR42927:SF1">
    <property type="entry name" value="HELICASE SUPERFAMILY 1 AND 2 DOMAIN-CONTAINING PROTEIN"/>
    <property type="match status" value="1"/>
</dbReference>
<dbReference type="Proteomes" id="UP000598996">
    <property type="component" value="Unassembled WGS sequence"/>
</dbReference>
<organism evidence="2 3">
    <name type="scientific">Paractinoplanes lichenicola</name>
    <dbReference type="NCBI Taxonomy" id="2802976"/>
    <lineage>
        <taxon>Bacteria</taxon>
        <taxon>Bacillati</taxon>
        <taxon>Actinomycetota</taxon>
        <taxon>Actinomycetes</taxon>
        <taxon>Micromonosporales</taxon>
        <taxon>Micromonosporaceae</taxon>
        <taxon>Paractinoplanes</taxon>
    </lineage>
</organism>
<dbReference type="Pfam" id="PF04313">
    <property type="entry name" value="HSDR_N"/>
    <property type="match status" value="1"/>
</dbReference>
<comment type="caution">
    <text evidence="2">The sequence shown here is derived from an EMBL/GenBank/DDBJ whole genome shotgun (WGS) entry which is preliminary data.</text>
</comment>
<evidence type="ECO:0000259" key="1">
    <source>
        <dbReference type="PROSITE" id="PS51192"/>
    </source>
</evidence>
<gene>
    <name evidence="2" type="ORF">JKJ07_28025</name>
</gene>
<keyword evidence="2" id="KW-0378">Hydrolase</keyword>